<organism evidence="1 2">
    <name type="scientific">candidate division MSBL1 archaeon SCGC-AAA259E22</name>
    <dbReference type="NCBI Taxonomy" id="1698265"/>
    <lineage>
        <taxon>Archaea</taxon>
        <taxon>Methanobacteriati</taxon>
        <taxon>Methanobacteriota</taxon>
        <taxon>candidate division MSBL1</taxon>
    </lineage>
</organism>
<proteinExistence type="predicted"/>
<protein>
    <submittedName>
        <fullName evidence="1">Uncharacterized protein</fullName>
    </submittedName>
</protein>
<sequence>MGSLETRLAKEFLGEKLEEWLGADDENLEKAVEPPVRKGPFRLYYDPSKGAAIEVKGPSGGREGGQSPL</sequence>
<dbReference type="EMBL" id="LHXP01000027">
    <property type="protein sequence ID" value="KXA93164.1"/>
    <property type="molecule type" value="Genomic_DNA"/>
</dbReference>
<comment type="caution">
    <text evidence="1">The sequence shown here is derived from an EMBL/GenBank/DDBJ whole genome shotgun (WGS) entry which is preliminary data.</text>
</comment>
<dbReference type="Proteomes" id="UP000070657">
    <property type="component" value="Unassembled WGS sequence"/>
</dbReference>
<evidence type="ECO:0000313" key="2">
    <source>
        <dbReference type="Proteomes" id="UP000070657"/>
    </source>
</evidence>
<keyword evidence="2" id="KW-1185">Reference proteome</keyword>
<evidence type="ECO:0000313" key="1">
    <source>
        <dbReference type="EMBL" id="KXA93164.1"/>
    </source>
</evidence>
<reference evidence="1 2" key="1">
    <citation type="journal article" date="2016" name="Sci. Rep.">
        <title>Metabolic traits of an uncultured archaeal lineage -MSBL1- from brine pools of the Red Sea.</title>
        <authorList>
            <person name="Mwirichia R."/>
            <person name="Alam I."/>
            <person name="Rashid M."/>
            <person name="Vinu M."/>
            <person name="Ba-Alawi W."/>
            <person name="Anthony Kamau A."/>
            <person name="Kamanda Ngugi D."/>
            <person name="Goker M."/>
            <person name="Klenk H.P."/>
            <person name="Bajic V."/>
            <person name="Stingl U."/>
        </authorList>
    </citation>
    <scope>NUCLEOTIDE SEQUENCE [LARGE SCALE GENOMIC DNA]</scope>
    <source>
        <strain evidence="1">SCGC-AAA259E22</strain>
    </source>
</reference>
<gene>
    <name evidence="1" type="ORF">AKJ66_02665</name>
</gene>
<name>A0A133UG62_9EURY</name>
<accession>A0A133UG62</accession>
<dbReference type="AlphaFoldDB" id="A0A133UG62"/>